<accession>A0ABY1B3Y6</accession>
<dbReference type="SUPFAM" id="SSF56059">
    <property type="entry name" value="Glutathione synthetase ATP-binding domain-like"/>
    <property type="match status" value="1"/>
</dbReference>
<dbReference type="RefSeq" id="WP_069515894.1">
    <property type="nucleotide sequence ID" value="NZ_FOFP01000002.1"/>
</dbReference>
<protein>
    <submittedName>
        <fullName evidence="3">ATP-grasp domain-containing protein</fullName>
    </submittedName>
</protein>
<dbReference type="Gene3D" id="3.30.470.20">
    <property type="entry name" value="ATP-grasp fold, B domain"/>
    <property type="match status" value="1"/>
</dbReference>
<name>A0ABY1B3Y6_9PSED</name>
<keyword evidence="1" id="KW-0547">Nucleotide-binding</keyword>
<dbReference type="EMBL" id="FOFP01000002">
    <property type="protein sequence ID" value="SEP87235.1"/>
    <property type="molecule type" value="Genomic_DNA"/>
</dbReference>
<evidence type="ECO:0000313" key="3">
    <source>
        <dbReference type="EMBL" id="SEP87235.1"/>
    </source>
</evidence>
<dbReference type="Gene3D" id="3.40.50.20">
    <property type="match status" value="1"/>
</dbReference>
<feature type="domain" description="ATP-grasp" evidence="2">
    <location>
        <begin position="91"/>
        <end position="283"/>
    </location>
</feature>
<proteinExistence type="predicted"/>
<dbReference type="InterPro" id="IPR011761">
    <property type="entry name" value="ATP-grasp"/>
</dbReference>
<evidence type="ECO:0000313" key="4">
    <source>
        <dbReference type="Proteomes" id="UP000198512"/>
    </source>
</evidence>
<dbReference type="Pfam" id="PF15632">
    <property type="entry name" value="ATPgrasp_Ter"/>
    <property type="match status" value="1"/>
</dbReference>
<gene>
    <name evidence="3" type="ORF">SAMN05216600_102109</name>
</gene>
<keyword evidence="1" id="KW-0067">ATP-binding</keyword>
<sequence>MAIKVLVFPCGSEIGLEIHAALKYSKAVELYGASSVSDHGAFAYLRYRQIDAHVQSPDFIEQLNELIQEWGIDMILPAHDSVVLKLAECRDTLLATAAVPSAAVAGVCRNKNSTYARLSEAGFDFIPADISGLSDTYPIFAKPAVGQGSQGAEVVHDYQRHQQLLDCGIEYVFSEYLPGAEYTVDCISDSAGRLLHFSPRERSRVKSGISVRTRPVRLAQSVERIADSIASTFCFKGAWFFQIKCDVQGRYKLLEIAPRIAGSMGLSRNLGINYPLLSVYAYAGLAFEVLPQDYPLEMDRALQSRFRTGLQYDCVYLDLDDTLIIKGSVNTLLMALLYQWVNQQVSVILITRHAQCPRATLAQYKISEHLFSQIIHIVDGSPKSDVIERRQGVLFIDDSYRERLDVSRQVGIPVFDLDAVEQLLDWRA</sequence>
<organism evidence="3 4">
    <name type="scientific">Pseudomonas cuatrocienegasensis</name>
    <dbReference type="NCBI Taxonomy" id="543360"/>
    <lineage>
        <taxon>Bacteria</taxon>
        <taxon>Pseudomonadati</taxon>
        <taxon>Pseudomonadota</taxon>
        <taxon>Gammaproteobacteria</taxon>
        <taxon>Pseudomonadales</taxon>
        <taxon>Pseudomonadaceae</taxon>
        <taxon>Pseudomonas</taxon>
    </lineage>
</organism>
<evidence type="ECO:0000256" key="1">
    <source>
        <dbReference type="PROSITE-ProRule" id="PRU00409"/>
    </source>
</evidence>
<reference evidence="3 4" key="1">
    <citation type="submission" date="2016-10" db="EMBL/GenBank/DDBJ databases">
        <authorList>
            <person name="Varghese N."/>
            <person name="Submissions S."/>
        </authorList>
    </citation>
    <scope>NUCLEOTIDE SEQUENCE [LARGE SCALE GENOMIC DNA]</scope>
    <source>
        <strain evidence="3 4">CIP 109853</strain>
    </source>
</reference>
<evidence type="ECO:0000259" key="2">
    <source>
        <dbReference type="PROSITE" id="PS50975"/>
    </source>
</evidence>
<dbReference type="PROSITE" id="PS50975">
    <property type="entry name" value="ATP_GRASP"/>
    <property type="match status" value="1"/>
</dbReference>
<comment type="caution">
    <text evidence="3">The sequence shown here is derived from an EMBL/GenBank/DDBJ whole genome shotgun (WGS) entry which is preliminary data.</text>
</comment>
<dbReference type="Proteomes" id="UP000198512">
    <property type="component" value="Unassembled WGS sequence"/>
</dbReference>
<keyword evidence="4" id="KW-1185">Reference proteome</keyword>